<feature type="region of interest" description="Disordered" evidence="5">
    <location>
        <begin position="1"/>
        <end position="21"/>
    </location>
</feature>
<evidence type="ECO:0000256" key="2">
    <source>
        <dbReference type="ARBA" id="ARBA00023125"/>
    </source>
</evidence>
<dbReference type="GO" id="GO:0008270">
    <property type="term" value="F:zinc ion binding"/>
    <property type="evidence" value="ECO:0007669"/>
    <property type="project" value="InterPro"/>
</dbReference>
<evidence type="ECO:0000256" key="3">
    <source>
        <dbReference type="ARBA" id="ARBA00023163"/>
    </source>
</evidence>
<dbReference type="VEuPathDB" id="FungiDB:A1O9_01837"/>
<dbReference type="PROSITE" id="PS50048">
    <property type="entry name" value="ZN2_CY6_FUNGAL_2"/>
    <property type="match status" value="1"/>
</dbReference>
<dbReference type="SMART" id="SM00066">
    <property type="entry name" value="GAL4"/>
    <property type="match status" value="1"/>
</dbReference>
<dbReference type="PROSITE" id="PS00463">
    <property type="entry name" value="ZN2_CY6_FUNGAL_1"/>
    <property type="match status" value="1"/>
</dbReference>
<dbReference type="GeneID" id="25276783"/>
<dbReference type="Gene3D" id="4.10.240.10">
    <property type="entry name" value="Zn(2)-C6 fungal-type DNA-binding domain"/>
    <property type="match status" value="1"/>
</dbReference>
<dbReference type="HOGENOM" id="CLU_091054_0_0_1"/>
<evidence type="ECO:0000256" key="1">
    <source>
        <dbReference type="ARBA" id="ARBA00023015"/>
    </source>
</evidence>
<dbReference type="EMBL" id="AMGV01000001">
    <property type="protein sequence ID" value="KEF63859.1"/>
    <property type="molecule type" value="Genomic_DNA"/>
</dbReference>
<keyword evidence="8" id="KW-1185">Reference proteome</keyword>
<comment type="caution">
    <text evidence="7">The sequence shown here is derived from an EMBL/GenBank/DDBJ whole genome shotgun (WGS) entry which is preliminary data.</text>
</comment>
<name>A0A072PUW6_9EURO</name>
<feature type="region of interest" description="Disordered" evidence="5">
    <location>
        <begin position="163"/>
        <end position="183"/>
    </location>
</feature>
<dbReference type="InterPro" id="IPR001138">
    <property type="entry name" value="Zn2Cys6_DnaBD"/>
</dbReference>
<dbReference type="PANTHER" id="PTHR37534">
    <property type="entry name" value="TRANSCRIPTIONAL ACTIVATOR PROTEIN UGA3"/>
    <property type="match status" value="1"/>
</dbReference>
<evidence type="ECO:0000259" key="6">
    <source>
        <dbReference type="PROSITE" id="PS50048"/>
    </source>
</evidence>
<gene>
    <name evidence="7" type="ORF">A1O9_01837</name>
</gene>
<feature type="region of interest" description="Disordered" evidence="5">
    <location>
        <begin position="104"/>
        <end position="127"/>
    </location>
</feature>
<evidence type="ECO:0000256" key="4">
    <source>
        <dbReference type="ARBA" id="ARBA00023242"/>
    </source>
</evidence>
<dbReference type="SUPFAM" id="SSF57701">
    <property type="entry name" value="Zn2/Cys6 DNA-binding domain"/>
    <property type="match status" value="1"/>
</dbReference>
<protein>
    <recommendedName>
        <fullName evidence="6">Zn(2)-C6 fungal-type domain-containing protein</fullName>
    </recommendedName>
</protein>
<evidence type="ECO:0000313" key="7">
    <source>
        <dbReference type="EMBL" id="KEF63859.1"/>
    </source>
</evidence>
<feature type="domain" description="Zn(2)-C6 fungal-type" evidence="6">
    <location>
        <begin position="24"/>
        <end position="53"/>
    </location>
</feature>
<dbReference type="PANTHER" id="PTHR37534:SF46">
    <property type="entry name" value="ZN(II)2CYS6 TRANSCRIPTION FACTOR (EUROFUNG)"/>
    <property type="match status" value="1"/>
</dbReference>
<accession>A0A072PUW6</accession>
<keyword evidence="1" id="KW-0805">Transcription regulation</keyword>
<keyword evidence="3" id="KW-0804">Transcription</keyword>
<keyword evidence="2" id="KW-0238">DNA-binding</keyword>
<dbReference type="RefSeq" id="XP_013266449.1">
    <property type="nucleotide sequence ID" value="XM_013410995.1"/>
</dbReference>
<evidence type="ECO:0000256" key="5">
    <source>
        <dbReference type="SAM" id="MobiDB-lite"/>
    </source>
</evidence>
<evidence type="ECO:0000313" key="8">
    <source>
        <dbReference type="Proteomes" id="UP000027920"/>
    </source>
</evidence>
<reference evidence="7 8" key="1">
    <citation type="submission" date="2013-03" db="EMBL/GenBank/DDBJ databases">
        <title>The Genome Sequence of Exophiala aquamarina CBS 119918.</title>
        <authorList>
            <consortium name="The Broad Institute Genomics Platform"/>
            <person name="Cuomo C."/>
            <person name="de Hoog S."/>
            <person name="Gorbushina A."/>
            <person name="Walker B."/>
            <person name="Young S.K."/>
            <person name="Zeng Q."/>
            <person name="Gargeya S."/>
            <person name="Fitzgerald M."/>
            <person name="Haas B."/>
            <person name="Abouelleil A."/>
            <person name="Allen A.W."/>
            <person name="Alvarado L."/>
            <person name="Arachchi H.M."/>
            <person name="Berlin A.M."/>
            <person name="Chapman S.B."/>
            <person name="Gainer-Dewar J."/>
            <person name="Goldberg J."/>
            <person name="Griggs A."/>
            <person name="Gujja S."/>
            <person name="Hansen M."/>
            <person name="Howarth C."/>
            <person name="Imamovic A."/>
            <person name="Ireland A."/>
            <person name="Larimer J."/>
            <person name="McCowan C."/>
            <person name="Murphy C."/>
            <person name="Pearson M."/>
            <person name="Poon T.W."/>
            <person name="Priest M."/>
            <person name="Roberts A."/>
            <person name="Saif S."/>
            <person name="Shea T."/>
            <person name="Sisk P."/>
            <person name="Sykes S."/>
            <person name="Wortman J."/>
            <person name="Nusbaum C."/>
            <person name="Birren B."/>
        </authorList>
    </citation>
    <scope>NUCLEOTIDE SEQUENCE [LARGE SCALE GENOMIC DNA]</scope>
    <source>
        <strain evidence="7 8">CBS 119918</strain>
    </source>
</reference>
<keyword evidence="4" id="KW-0539">Nucleus</keyword>
<dbReference type="GO" id="GO:0003677">
    <property type="term" value="F:DNA binding"/>
    <property type="evidence" value="ECO:0007669"/>
    <property type="project" value="UniProtKB-KW"/>
</dbReference>
<dbReference type="OrthoDB" id="5418899at2759"/>
<dbReference type="GO" id="GO:0000981">
    <property type="term" value="F:DNA-binding transcription factor activity, RNA polymerase II-specific"/>
    <property type="evidence" value="ECO:0007669"/>
    <property type="project" value="InterPro"/>
</dbReference>
<proteinExistence type="predicted"/>
<dbReference type="Proteomes" id="UP000027920">
    <property type="component" value="Unassembled WGS sequence"/>
</dbReference>
<feature type="non-terminal residue" evidence="7">
    <location>
        <position position="214"/>
    </location>
</feature>
<dbReference type="Pfam" id="PF00172">
    <property type="entry name" value="Zn_clus"/>
    <property type="match status" value="1"/>
</dbReference>
<organism evidence="7 8">
    <name type="scientific">Exophiala aquamarina CBS 119918</name>
    <dbReference type="NCBI Taxonomy" id="1182545"/>
    <lineage>
        <taxon>Eukaryota</taxon>
        <taxon>Fungi</taxon>
        <taxon>Dikarya</taxon>
        <taxon>Ascomycota</taxon>
        <taxon>Pezizomycotina</taxon>
        <taxon>Eurotiomycetes</taxon>
        <taxon>Chaetothyriomycetidae</taxon>
        <taxon>Chaetothyriales</taxon>
        <taxon>Herpotrichiellaceae</taxon>
        <taxon>Exophiala</taxon>
    </lineage>
</organism>
<dbReference type="CDD" id="cd00067">
    <property type="entry name" value="GAL4"/>
    <property type="match status" value="1"/>
</dbReference>
<sequence length="214" mass="23029">MPPRSARSTASAAPARQQTRSRTGCLTCRQRKLKCDEVRPMCGQCRKSNRECVPSEGITFRHQQNASLNADSKELEKFYERNTFTAGEYFLPVSNTLTWALANTGTEDSASPPPESSPSGTNAAQQVAAHSLEALSTAADISYTPQQPQHAAYYTTNAPSASHPEYGFVQPENVGNGMGQPGNNIPFILNPSSGQTHSSVIDPSLETAIARAID</sequence>
<dbReference type="AlphaFoldDB" id="A0A072PUW6"/>
<dbReference type="InterPro" id="IPR036864">
    <property type="entry name" value="Zn2-C6_fun-type_DNA-bd_sf"/>
</dbReference>